<name>A0A9E5DE46_9EURY</name>
<accession>A0A9E5DE46</accession>
<dbReference type="RefSeq" id="WP_261598377.1">
    <property type="nucleotide sequence ID" value="NZ_VHLL01000010.1"/>
</dbReference>
<dbReference type="Proteomes" id="UP001065682">
    <property type="component" value="Unassembled WGS sequence"/>
</dbReference>
<dbReference type="EMBL" id="VHLL01000010">
    <property type="protein sequence ID" value="MCT8338233.1"/>
    <property type="molecule type" value="Genomic_DNA"/>
</dbReference>
<sequence length="68" mass="7475">MEKPAGRTAGRELEVTISPLIRPNRDIVQKARLAVVQNVNSIQVVTDFEIGRRIVEHEQQGEPKAGAG</sequence>
<gene>
    <name evidence="1" type="ORF">FKB36_12235</name>
</gene>
<proteinExistence type="predicted"/>
<organism evidence="1 2">
    <name type="scientific">Methanoculleus formosensis</name>
    <dbReference type="NCBI Taxonomy" id="2590886"/>
    <lineage>
        <taxon>Archaea</taxon>
        <taxon>Methanobacteriati</taxon>
        <taxon>Methanobacteriota</taxon>
        <taxon>Stenosarchaea group</taxon>
        <taxon>Methanomicrobia</taxon>
        <taxon>Methanomicrobiales</taxon>
        <taxon>Methanomicrobiaceae</taxon>
        <taxon>Methanoculleus</taxon>
    </lineage>
</organism>
<evidence type="ECO:0000313" key="2">
    <source>
        <dbReference type="Proteomes" id="UP001065682"/>
    </source>
</evidence>
<reference evidence="1" key="1">
    <citation type="submission" date="2019-06" db="EMBL/GenBank/DDBJ databases">
        <title>Methanoculleus strain from Tamsui River, Taipei, Taiwan.</title>
        <authorList>
            <person name="You Y.-T."/>
            <person name="Chen S.-C."/>
            <person name="Lai S.-J."/>
            <person name="Lee Y.-C."/>
            <person name="Lai M.-C."/>
        </authorList>
    </citation>
    <scope>NUCLEOTIDE SEQUENCE</scope>
    <source>
        <strain evidence="1">Afa-1</strain>
    </source>
</reference>
<protein>
    <submittedName>
        <fullName evidence="1">DUF1016 domain-containing protein</fullName>
    </submittedName>
</protein>
<evidence type="ECO:0000313" key="1">
    <source>
        <dbReference type="EMBL" id="MCT8338233.1"/>
    </source>
</evidence>
<keyword evidence="2" id="KW-1185">Reference proteome</keyword>
<dbReference type="AlphaFoldDB" id="A0A9E5DE46"/>
<comment type="caution">
    <text evidence="1">The sequence shown here is derived from an EMBL/GenBank/DDBJ whole genome shotgun (WGS) entry which is preliminary data.</text>
</comment>